<dbReference type="GO" id="GO:0006869">
    <property type="term" value="P:lipid transport"/>
    <property type="evidence" value="ECO:0007669"/>
    <property type="project" value="UniProtKB-KW"/>
</dbReference>
<feature type="region of interest" description="Disordered" evidence="12">
    <location>
        <begin position="246"/>
        <end position="279"/>
    </location>
</feature>
<organism evidence="13 14">
    <name type="scientific">Diploptera punctata</name>
    <name type="common">Pacific beetle cockroach</name>
    <dbReference type="NCBI Taxonomy" id="6984"/>
    <lineage>
        <taxon>Eukaryota</taxon>
        <taxon>Metazoa</taxon>
        <taxon>Ecdysozoa</taxon>
        <taxon>Arthropoda</taxon>
        <taxon>Hexapoda</taxon>
        <taxon>Insecta</taxon>
        <taxon>Pterygota</taxon>
        <taxon>Neoptera</taxon>
        <taxon>Polyneoptera</taxon>
        <taxon>Dictyoptera</taxon>
        <taxon>Blattodea</taxon>
        <taxon>Blaberoidea</taxon>
        <taxon>Blaberidae</taxon>
        <taxon>Diplopterinae</taxon>
        <taxon>Diploptera</taxon>
    </lineage>
</organism>
<dbReference type="GO" id="GO:0000422">
    <property type="term" value="P:autophagy of mitochondrion"/>
    <property type="evidence" value="ECO:0007669"/>
    <property type="project" value="TreeGrafter"/>
</dbReference>
<dbReference type="EMBL" id="JASPKZ010003841">
    <property type="protein sequence ID" value="KAJ9592312.1"/>
    <property type="molecule type" value="Genomic_DNA"/>
</dbReference>
<dbReference type="GO" id="GO:0032266">
    <property type="term" value="F:phosphatidylinositol-3-phosphate binding"/>
    <property type="evidence" value="ECO:0007669"/>
    <property type="project" value="TreeGrafter"/>
</dbReference>
<dbReference type="Proteomes" id="UP001233999">
    <property type="component" value="Unassembled WGS sequence"/>
</dbReference>
<evidence type="ECO:0000313" key="14">
    <source>
        <dbReference type="Proteomes" id="UP001233999"/>
    </source>
</evidence>
<comment type="catalytic activity">
    <reaction evidence="10">
        <text>a 1,2-diacyl-sn-glycero-3-phospho-L-serine(in) = a 1,2-diacyl-sn-glycero-3-phospho-L-serine(out)</text>
        <dbReference type="Rhea" id="RHEA:38663"/>
        <dbReference type="ChEBI" id="CHEBI:57262"/>
    </reaction>
</comment>
<evidence type="ECO:0000256" key="1">
    <source>
        <dbReference type="ARBA" id="ARBA00004406"/>
    </source>
</evidence>
<dbReference type="PANTHER" id="PTHR13190:SF1">
    <property type="entry name" value="AUTOPHAGY-RELATED 2, ISOFORM A"/>
    <property type="match status" value="1"/>
</dbReference>
<keyword evidence="6" id="KW-0256">Endoplasmic reticulum</keyword>
<feature type="compositionally biased region" description="Low complexity" evidence="12">
    <location>
        <begin position="430"/>
        <end position="453"/>
    </location>
</feature>
<feature type="region of interest" description="Disordered" evidence="12">
    <location>
        <begin position="430"/>
        <end position="459"/>
    </location>
</feature>
<dbReference type="PANTHER" id="PTHR13190">
    <property type="entry name" value="AUTOPHAGY-RELATED 2, ISOFORM A"/>
    <property type="match status" value="1"/>
</dbReference>
<comment type="caution">
    <text evidence="13">The sequence shown here is derived from an EMBL/GenBank/DDBJ whole genome shotgun (WGS) entry which is preliminary data.</text>
</comment>
<keyword evidence="5" id="KW-0813">Transport</keyword>
<comment type="similarity">
    <text evidence="3">Belongs to the ATG2 family.</text>
</comment>
<evidence type="ECO:0000256" key="5">
    <source>
        <dbReference type="ARBA" id="ARBA00022448"/>
    </source>
</evidence>
<evidence type="ECO:0000256" key="3">
    <source>
        <dbReference type="ARBA" id="ARBA00009714"/>
    </source>
</evidence>
<evidence type="ECO:0000256" key="7">
    <source>
        <dbReference type="ARBA" id="ARBA00023006"/>
    </source>
</evidence>
<sequence>IPGPEEIKKVICRYLLQRYLGQFLEQKLTLEQLTVDLYNGTGSVKEVKLDVQALNELGEQQNLPIEFVDGYIAEISVSVPWATLLSDCSYVEVKGLMITIQPKQKPVAGASMLESMWNSMSNSMKIAEECLKQGVQGGLEAEQPSKLDGLELFACTIDSILSRVKIRFVDTVVRLEHVPKDSISGVAVEFRFKNIEYFDEAGADPLKPFPEELYLQEGNKTYQVAAFSTKKFYLEGVTISVMSFSNSSTPDSKNSESNFGTAPVSPASHSPSTSHMGSIPESVLNEKATQHSNVSEEPDPILFGKLAGRQEIRLKLKQSEGVAGPKVDMEVNLGSMTTFLSPRQLHILIELLHGLAAPDLEDTSNVAPRSRCMDKLMDDSDFRRVEQELQQQLHPLLRTQGLQNAQAWSTASLDLITEDEEFLPMQGAGMSESMMSNTTSMEGSVSSSVSSSSTITPYR</sequence>
<comment type="subcellular location">
    <subcellularLocation>
        <location evidence="1">Endoplasmic reticulum membrane</location>
        <topology evidence="1">Peripheral membrane protein</topology>
    </subcellularLocation>
    <subcellularLocation>
        <location evidence="2">Preautophagosomal structure membrane</location>
        <topology evidence="2">Peripheral membrane protein</topology>
    </subcellularLocation>
</comment>
<evidence type="ECO:0000256" key="2">
    <source>
        <dbReference type="ARBA" id="ARBA00004623"/>
    </source>
</evidence>
<reference evidence="13" key="2">
    <citation type="submission" date="2023-05" db="EMBL/GenBank/DDBJ databases">
        <authorList>
            <person name="Fouks B."/>
        </authorList>
    </citation>
    <scope>NUCLEOTIDE SEQUENCE</scope>
    <source>
        <strain evidence="13">Stay&amp;Tobe</strain>
        <tissue evidence="13">Testes</tissue>
    </source>
</reference>
<dbReference type="GO" id="GO:0034045">
    <property type="term" value="C:phagophore assembly site membrane"/>
    <property type="evidence" value="ECO:0007669"/>
    <property type="project" value="UniProtKB-SubCell"/>
</dbReference>
<keyword evidence="7" id="KW-0072">Autophagy</keyword>
<reference evidence="13" key="1">
    <citation type="journal article" date="2023" name="IScience">
        <title>Live-bearing cockroach genome reveals convergent evolutionary mechanisms linked to viviparity in insects and beyond.</title>
        <authorList>
            <person name="Fouks B."/>
            <person name="Harrison M.C."/>
            <person name="Mikhailova A.A."/>
            <person name="Marchal E."/>
            <person name="English S."/>
            <person name="Carruthers M."/>
            <person name="Jennings E.C."/>
            <person name="Chiamaka E.L."/>
            <person name="Frigard R.A."/>
            <person name="Pippel M."/>
            <person name="Attardo G.M."/>
            <person name="Benoit J.B."/>
            <person name="Bornberg-Bauer E."/>
            <person name="Tobe S.S."/>
        </authorList>
    </citation>
    <scope>NUCLEOTIDE SEQUENCE</scope>
    <source>
        <strain evidence="13">Stay&amp;Tobe</strain>
    </source>
</reference>
<dbReference type="GO" id="GO:0061709">
    <property type="term" value="P:reticulophagy"/>
    <property type="evidence" value="ECO:0007669"/>
    <property type="project" value="TreeGrafter"/>
</dbReference>
<accession>A0AAD8A4G5</accession>
<feature type="non-terminal residue" evidence="13">
    <location>
        <position position="459"/>
    </location>
</feature>
<feature type="non-terminal residue" evidence="13">
    <location>
        <position position="1"/>
    </location>
</feature>
<feature type="compositionally biased region" description="Polar residues" evidence="12">
    <location>
        <begin position="267"/>
        <end position="276"/>
    </location>
</feature>
<comment type="catalytic activity">
    <reaction evidence="11">
        <text>a 1,2-diacyl-sn-glycero-3-phosphoethanolamine(in) = a 1,2-diacyl-sn-glycero-3-phosphoethanolamine(out)</text>
        <dbReference type="Rhea" id="RHEA:38895"/>
        <dbReference type="ChEBI" id="CHEBI:64612"/>
    </reaction>
</comment>
<dbReference type="GO" id="GO:0000045">
    <property type="term" value="P:autophagosome assembly"/>
    <property type="evidence" value="ECO:0007669"/>
    <property type="project" value="TreeGrafter"/>
</dbReference>
<dbReference type="GO" id="GO:0005789">
    <property type="term" value="C:endoplasmic reticulum membrane"/>
    <property type="evidence" value="ECO:0007669"/>
    <property type="project" value="UniProtKB-SubCell"/>
</dbReference>
<keyword evidence="8" id="KW-0445">Lipid transport</keyword>
<keyword evidence="14" id="KW-1185">Reference proteome</keyword>
<evidence type="ECO:0000256" key="4">
    <source>
        <dbReference type="ARBA" id="ARBA00018070"/>
    </source>
</evidence>
<dbReference type="GO" id="GO:0043495">
    <property type="term" value="F:protein-membrane adaptor activity"/>
    <property type="evidence" value="ECO:0007669"/>
    <property type="project" value="TreeGrafter"/>
</dbReference>
<dbReference type="GO" id="GO:0061723">
    <property type="term" value="P:glycophagy"/>
    <property type="evidence" value="ECO:0007669"/>
    <property type="project" value="TreeGrafter"/>
</dbReference>
<evidence type="ECO:0000256" key="11">
    <source>
        <dbReference type="ARBA" id="ARBA00024615"/>
    </source>
</evidence>
<dbReference type="GO" id="GO:0061908">
    <property type="term" value="C:phagophore"/>
    <property type="evidence" value="ECO:0007669"/>
    <property type="project" value="TreeGrafter"/>
</dbReference>
<dbReference type="GO" id="GO:0034727">
    <property type="term" value="P:piecemeal microautophagy of the nucleus"/>
    <property type="evidence" value="ECO:0007669"/>
    <property type="project" value="TreeGrafter"/>
</dbReference>
<evidence type="ECO:0000256" key="10">
    <source>
        <dbReference type="ARBA" id="ARBA00024479"/>
    </source>
</evidence>
<dbReference type="InterPro" id="IPR026849">
    <property type="entry name" value="ATG2"/>
</dbReference>
<evidence type="ECO:0000313" key="13">
    <source>
        <dbReference type="EMBL" id="KAJ9592312.1"/>
    </source>
</evidence>
<keyword evidence="9" id="KW-0472">Membrane</keyword>
<evidence type="ECO:0000256" key="6">
    <source>
        <dbReference type="ARBA" id="ARBA00022824"/>
    </source>
</evidence>
<gene>
    <name evidence="13" type="ORF">L9F63_001132</name>
</gene>
<proteinExistence type="inferred from homology"/>
<evidence type="ECO:0000256" key="9">
    <source>
        <dbReference type="ARBA" id="ARBA00023136"/>
    </source>
</evidence>
<dbReference type="AlphaFoldDB" id="A0AAD8A4G5"/>
<protein>
    <recommendedName>
        <fullName evidence="4">Autophagy-related protein 2</fullName>
    </recommendedName>
</protein>
<evidence type="ECO:0000256" key="8">
    <source>
        <dbReference type="ARBA" id="ARBA00023055"/>
    </source>
</evidence>
<name>A0AAD8A4G5_DIPPU</name>
<evidence type="ECO:0000256" key="12">
    <source>
        <dbReference type="SAM" id="MobiDB-lite"/>
    </source>
</evidence>
<feature type="compositionally biased region" description="Polar residues" evidence="12">
    <location>
        <begin position="246"/>
        <end position="260"/>
    </location>
</feature>